<dbReference type="OrthoDB" id="46150at2157"/>
<reference evidence="2 3" key="1">
    <citation type="journal article" date="2010" name="Stand. Genomic Sci.">
        <title>Complete genome sequence of Vulcanisaeta distributa type strain (IC-017).</title>
        <authorList>
            <person name="Mavromatis K."/>
            <person name="Sikorski J."/>
            <person name="Pabst E."/>
            <person name="Teshima H."/>
            <person name="Lapidus A."/>
            <person name="Lucas S."/>
            <person name="Nolan M."/>
            <person name="Glavina Del Rio T."/>
            <person name="Cheng J.F."/>
            <person name="Bruce D."/>
            <person name="Goodwin L."/>
            <person name="Pitluck S."/>
            <person name="Liolios K."/>
            <person name="Ivanova N."/>
            <person name="Mikhailova N."/>
            <person name="Pati A."/>
            <person name="Chen A."/>
            <person name="Palaniappan K."/>
            <person name="Land M."/>
            <person name="Hauser L."/>
            <person name="Chang Y.J."/>
            <person name="Jeffries C.D."/>
            <person name="Rohde M."/>
            <person name="Spring S."/>
            <person name="Goker M."/>
            <person name="Wirth R."/>
            <person name="Woyke T."/>
            <person name="Bristow J."/>
            <person name="Eisen J.A."/>
            <person name="Markowitz V."/>
            <person name="Hugenholtz P."/>
            <person name="Klenk H.P."/>
            <person name="Kyrpides N.C."/>
        </authorList>
    </citation>
    <scope>NUCLEOTIDE SEQUENCE [LARGE SCALE GENOMIC DNA]</scope>
    <source>
        <strain evidence="3">DSM 14429 / JCM 11212 / NBRC 100878 / IC-017</strain>
    </source>
</reference>
<dbReference type="Proteomes" id="UP000006681">
    <property type="component" value="Chromosome"/>
</dbReference>
<sequence length="151" mass="17438">MSIGVRPRILLDTTYLLPIVGINVKGIDEVLIVLSRMRRRFKAEFYYTQYNIIEILGKLSRLNYDEDTVMRGLKVINDEFILTEPTIDGYVKALRLKRKGFNDLIDLLLYATAVTRNLKLLTRDKNLIQFLTHEGEPVNNILPEEDLLGNA</sequence>
<proteinExistence type="predicted"/>
<protein>
    <submittedName>
        <fullName evidence="2">PilT protein domain protein</fullName>
    </submittedName>
</protein>
<reference evidence="3" key="2">
    <citation type="journal article" date="2010" name="Stand. Genomic Sci.">
        <title>Complete genome sequence of Vulcanisaeta distributa type strain (IC-017T).</title>
        <authorList>
            <person name="Mavromatis K."/>
            <person name="Sikorski J."/>
            <person name="Pabst E."/>
            <person name="Teshima H."/>
            <person name="Lapidus A."/>
            <person name="Lucas S."/>
            <person name="Nolan M."/>
            <person name="Glavina Del Rio T."/>
            <person name="Cheng J."/>
            <person name="Bruce D."/>
            <person name="Goodwin L."/>
            <person name="Pitluck S."/>
            <person name="Liolios K."/>
            <person name="Ivanova N."/>
            <person name="Mikhailova N."/>
            <person name="Pati A."/>
            <person name="Chen A."/>
            <person name="Palaniappan K."/>
            <person name="Land M."/>
            <person name="Hauser L."/>
            <person name="Chang Y."/>
            <person name="Jeffries C."/>
            <person name="Rohde M."/>
            <person name="Spring S."/>
            <person name="Goker M."/>
            <person name="Wirth R."/>
            <person name="Woyke T."/>
            <person name="Bristow J."/>
            <person name="Eisen J."/>
            <person name="Markowitz V."/>
            <person name="Hugenholtz P."/>
            <person name="Klenk H."/>
            <person name="Kyrpides N."/>
        </authorList>
    </citation>
    <scope>NUCLEOTIDE SEQUENCE [LARGE SCALE GENOMIC DNA]</scope>
    <source>
        <strain evidence="3">DSM 14429 / JCM 11212 / NBRC 100878 / IC-017</strain>
    </source>
</reference>
<organism evidence="2 3">
    <name type="scientific">Vulcanisaeta distributa (strain DSM 14429 / JCM 11212 / NBRC 100878 / IC-017)</name>
    <dbReference type="NCBI Taxonomy" id="572478"/>
    <lineage>
        <taxon>Archaea</taxon>
        <taxon>Thermoproteota</taxon>
        <taxon>Thermoprotei</taxon>
        <taxon>Thermoproteales</taxon>
        <taxon>Thermoproteaceae</taxon>
        <taxon>Vulcanisaeta</taxon>
    </lineage>
</organism>
<dbReference type="InterPro" id="IPR029060">
    <property type="entry name" value="PIN-like_dom_sf"/>
</dbReference>
<name>E1QQG8_VULDI</name>
<dbReference type="EMBL" id="CP002100">
    <property type="protein sequence ID" value="ADN50463.1"/>
    <property type="molecule type" value="Genomic_DNA"/>
</dbReference>
<gene>
    <name evidence="2" type="ordered locus">Vdis_1075</name>
</gene>
<dbReference type="RefSeq" id="WP_013336188.1">
    <property type="nucleotide sequence ID" value="NC_014537.1"/>
</dbReference>
<accession>E1QQG8</accession>
<dbReference type="Gene3D" id="3.40.50.1010">
    <property type="entry name" value="5'-nuclease"/>
    <property type="match status" value="1"/>
</dbReference>
<evidence type="ECO:0000313" key="2">
    <source>
        <dbReference type="EMBL" id="ADN50463.1"/>
    </source>
</evidence>
<dbReference type="InterPro" id="IPR002716">
    <property type="entry name" value="PIN_dom"/>
</dbReference>
<dbReference type="Pfam" id="PF01850">
    <property type="entry name" value="PIN"/>
    <property type="match status" value="1"/>
</dbReference>
<evidence type="ECO:0000259" key="1">
    <source>
        <dbReference type="Pfam" id="PF01850"/>
    </source>
</evidence>
<dbReference type="HOGENOM" id="CLU_143936_0_0_2"/>
<dbReference type="eggNOG" id="arCOG06028">
    <property type="taxonomic scope" value="Archaea"/>
</dbReference>
<dbReference type="AlphaFoldDB" id="E1QQG8"/>
<keyword evidence="3" id="KW-1185">Reference proteome</keyword>
<dbReference type="SUPFAM" id="SSF88723">
    <property type="entry name" value="PIN domain-like"/>
    <property type="match status" value="1"/>
</dbReference>
<dbReference type="GeneID" id="9752006"/>
<evidence type="ECO:0000313" key="3">
    <source>
        <dbReference type="Proteomes" id="UP000006681"/>
    </source>
</evidence>
<dbReference type="STRING" id="572478.Vdis_1075"/>
<feature type="domain" description="PIN" evidence="1">
    <location>
        <begin position="9"/>
        <end position="128"/>
    </location>
</feature>
<dbReference type="KEGG" id="vdi:Vdis_1075"/>